<comment type="caution">
    <text evidence="1">The sequence shown here is derived from an EMBL/GenBank/DDBJ whole genome shotgun (WGS) entry which is preliminary data.</text>
</comment>
<gene>
    <name evidence="1" type="ORF">GCM10007874_44360</name>
</gene>
<accession>A0ABQ6CRS7</accession>
<evidence type="ECO:0000313" key="1">
    <source>
        <dbReference type="EMBL" id="GLS21419.1"/>
    </source>
</evidence>
<proteinExistence type="predicted"/>
<dbReference type="RefSeq" id="WP_284314459.1">
    <property type="nucleotide sequence ID" value="NZ_BSPC01000048.1"/>
</dbReference>
<dbReference type="EMBL" id="BSPC01000048">
    <property type="protein sequence ID" value="GLS21419.1"/>
    <property type="molecule type" value="Genomic_DNA"/>
</dbReference>
<reference evidence="2" key="1">
    <citation type="journal article" date="2019" name="Int. J. Syst. Evol. Microbiol.">
        <title>The Global Catalogue of Microorganisms (GCM) 10K type strain sequencing project: providing services to taxonomists for standard genome sequencing and annotation.</title>
        <authorList>
            <consortium name="The Broad Institute Genomics Platform"/>
            <consortium name="The Broad Institute Genome Sequencing Center for Infectious Disease"/>
            <person name="Wu L."/>
            <person name="Ma J."/>
        </authorList>
    </citation>
    <scope>NUCLEOTIDE SEQUENCE [LARGE SCALE GENOMIC DNA]</scope>
    <source>
        <strain evidence="2">NBRC 101365</strain>
    </source>
</reference>
<dbReference type="Proteomes" id="UP001156882">
    <property type="component" value="Unassembled WGS sequence"/>
</dbReference>
<organism evidence="1 2">
    <name type="scientific">Labrys miyagiensis</name>
    <dbReference type="NCBI Taxonomy" id="346912"/>
    <lineage>
        <taxon>Bacteria</taxon>
        <taxon>Pseudomonadati</taxon>
        <taxon>Pseudomonadota</taxon>
        <taxon>Alphaproteobacteria</taxon>
        <taxon>Hyphomicrobiales</taxon>
        <taxon>Xanthobacteraceae</taxon>
        <taxon>Labrys</taxon>
    </lineage>
</organism>
<name>A0ABQ6CRS7_9HYPH</name>
<keyword evidence="2" id="KW-1185">Reference proteome</keyword>
<protein>
    <submittedName>
        <fullName evidence="1">Uncharacterized protein</fullName>
    </submittedName>
</protein>
<evidence type="ECO:0000313" key="2">
    <source>
        <dbReference type="Proteomes" id="UP001156882"/>
    </source>
</evidence>
<sequence>MIPASYFFKNVQCRQWEQPELPEGVPAEAVRSEEQGWLRSLVAAFRARLVGDAKKDRKSQPQCISPLRG</sequence>